<accession>A0A7M2WWJ3</accession>
<protein>
    <recommendedName>
        <fullName evidence="4">Amino acid transport protein</fullName>
    </recommendedName>
</protein>
<feature type="transmembrane region" description="Helical" evidence="1">
    <location>
        <begin position="35"/>
        <end position="65"/>
    </location>
</feature>
<dbReference type="Proteomes" id="UP000593765">
    <property type="component" value="Chromosome"/>
</dbReference>
<name>A0A7M2WWJ3_9BACT</name>
<feature type="transmembrane region" description="Helical" evidence="1">
    <location>
        <begin position="6"/>
        <end position="23"/>
    </location>
</feature>
<keyword evidence="3" id="KW-1185">Reference proteome</keyword>
<evidence type="ECO:0000313" key="3">
    <source>
        <dbReference type="Proteomes" id="UP000593765"/>
    </source>
</evidence>
<dbReference type="KEGG" id="hbs:IPV69_00375"/>
<sequence length="69" mass="7573">MDMGWLMLSSLFSMIGLGMFMYGKKAPRIVPLVAGLLLMVVPYFLSSLLLMTVSCVLLMASPFILGNLE</sequence>
<evidence type="ECO:0000256" key="1">
    <source>
        <dbReference type="SAM" id="Phobius"/>
    </source>
</evidence>
<evidence type="ECO:0000313" key="2">
    <source>
        <dbReference type="EMBL" id="QOV89865.1"/>
    </source>
</evidence>
<reference evidence="2 3" key="1">
    <citation type="submission" date="2020-10" db="EMBL/GenBank/DDBJ databases">
        <title>Wide distribution of Phycisphaera-like planctomycetes from WD2101 soil group in peatlands and genome analysis of the first cultivated representative.</title>
        <authorList>
            <person name="Dedysh S.N."/>
            <person name="Beletsky A.V."/>
            <person name="Ivanova A."/>
            <person name="Kulichevskaya I.S."/>
            <person name="Suzina N.E."/>
            <person name="Philippov D.A."/>
            <person name="Rakitin A.L."/>
            <person name="Mardanov A.V."/>
            <person name="Ravin N.V."/>
        </authorList>
    </citation>
    <scope>NUCLEOTIDE SEQUENCE [LARGE SCALE GENOMIC DNA]</scope>
    <source>
        <strain evidence="2 3">M1803</strain>
    </source>
</reference>
<dbReference type="AlphaFoldDB" id="A0A7M2WWJ3"/>
<keyword evidence="1" id="KW-1133">Transmembrane helix</keyword>
<organism evidence="2 3">
    <name type="scientific">Humisphaera borealis</name>
    <dbReference type="NCBI Taxonomy" id="2807512"/>
    <lineage>
        <taxon>Bacteria</taxon>
        <taxon>Pseudomonadati</taxon>
        <taxon>Planctomycetota</taxon>
        <taxon>Phycisphaerae</taxon>
        <taxon>Tepidisphaerales</taxon>
        <taxon>Tepidisphaeraceae</taxon>
        <taxon>Humisphaera</taxon>
    </lineage>
</organism>
<dbReference type="EMBL" id="CP063458">
    <property type="protein sequence ID" value="QOV89865.1"/>
    <property type="molecule type" value="Genomic_DNA"/>
</dbReference>
<keyword evidence="1" id="KW-0812">Transmembrane</keyword>
<gene>
    <name evidence="2" type="ORF">IPV69_00375</name>
</gene>
<dbReference type="RefSeq" id="WP_206292925.1">
    <property type="nucleotide sequence ID" value="NZ_CP063458.1"/>
</dbReference>
<keyword evidence="1" id="KW-0472">Membrane</keyword>
<evidence type="ECO:0008006" key="4">
    <source>
        <dbReference type="Google" id="ProtNLM"/>
    </source>
</evidence>
<proteinExistence type="predicted"/>